<accession>A0ACB8SMW3</accession>
<dbReference type="EMBL" id="MU277243">
    <property type="protein sequence ID" value="KAI0057719.1"/>
    <property type="molecule type" value="Genomic_DNA"/>
</dbReference>
<proteinExistence type="predicted"/>
<sequence>MLVLFLGVCWASASQRQFRFAVPLHTPENAVHSNHLSPLCTQRTQRPHTLWKNSIQWSTQSVPSPDYIDRITGGTVVRCRRTRRNCFIYPSATDSVIPILESGHRYRYLYEKINSFSTPAGRKISDAEERP</sequence>
<organism evidence="1 2">
    <name type="scientific">Artomyces pyxidatus</name>
    <dbReference type="NCBI Taxonomy" id="48021"/>
    <lineage>
        <taxon>Eukaryota</taxon>
        <taxon>Fungi</taxon>
        <taxon>Dikarya</taxon>
        <taxon>Basidiomycota</taxon>
        <taxon>Agaricomycotina</taxon>
        <taxon>Agaricomycetes</taxon>
        <taxon>Russulales</taxon>
        <taxon>Auriscalpiaceae</taxon>
        <taxon>Artomyces</taxon>
    </lineage>
</organism>
<name>A0ACB8SMW3_9AGAM</name>
<evidence type="ECO:0000313" key="2">
    <source>
        <dbReference type="Proteomes" id="UP000814140"/>
    </source>
</evidence>
<reference evidence="1" key="2">
    <citation type="journal article" date="2022" name="New Phytol.">
        <title>Evolutionary transition to the ectomycorrhizal habit in the genomes of a hyperdiverse lineage of mushroom-forming fungi.</title>
        <authorList>
            <person name="Looney B."/>
            <person name="Miyauchi S."/>
            <person name="Morin E."/>
            <person name="Drula E."/>
            <person name="Courty P.E."/>
            <person name="Kohler A."/>
            <person name="Kuo A."/>
            <person name="LaButti K."/>
            <person name="Pangilinan J."/>
            <person name="Lipzen A."/>
            <person name="Riley R."/>
            <person name="Andreopoulos W."/>
            <person name="He G."/>
            <person name="Johnson J."/>
            <person name="Nolan M."/>
            <person name="Tritt A."/>
            <person name="Barry K.W."/>
            <person name="Grigoriev I.V."/>
            <person name="Nagy L.G."/>
            <person name="Hibbett D."/>
            <person name="Henrissat B."/>
            <person name="Matheny P.B."/>
            <person name="Labbe J."/>
            <person name="Martin F.M."/>
        </authorList>
    </citation>
    <scope>NUCLEOTIDE SEQUENCE</scope>
    <source>
        <strain evidence="1">HHB10654</strain>
    </source>
</reference>
<reference evidence="1" key="1">
    <citation type="submission" date="2021-03" db="EMBL/GenBank/DDBJ databases">
        <authorList>
            <consortium name="DOE Joint Genome Institute"/>
            <person name="Ahrendt S."/>
            <person name="Looney B.P."/>
            <person name="Miyauchi S."/>
            <person name="Morin E."/>
            <person name="Drula E."/>
            <person name="Courty P.E."/>
            <person name="Chicoki N."/>
            <person name="Fauchery L."/>
            <person name="Kohler A."/>
            <person name="Kuo A."/>
            <person name="Labutti K."/>
            <person name="Pangilinan J."/>
            <person name="Lipzen A."/>
            <person name="Riley R."/>
            <person name="Andreopoulos W."/>
            <person name="He G."/>
            <person name="Johnson J."/>
            <person name="Barry K.W."/>
            <person name="Grigoriev I.V."/>
            <person name="Nagy L."/>
            <person name="Hibbett D."/>
            <person name="Henrissat B."/>
            <person name="Matheny P.B."/>
            <person name="Labbe J."/>
            <person name="Martin F."/>
        </authorList>
    </citation>
    <scope>NUCLEOTIDE SEQUENCE</scope>
    <source>
        <strain evidence="1">HHB10654</strain>
    </source>
</reference>
<comment type="caution">
    <text evidence="1">The sequence shown here is derived from an EMBL/GenBank/DDBJ whole genome shotgun (WGS) entry which is preliminary data.</text>
</comment>
<dbReference type="Proteomes" id="UP000814140">
    <property type="component" value="Unassembled WGS sequence"/>
</dbReference>
<evidence type="ECO:0000313" key="1">
    <source>
        <dbReference type="EMBL" id="KAI0057719.1"/>
    </source>
</evidence>
<gene>
    <name evidence="1" type="ORF">BV25DRAFT_1348573</name>
</gene>
<protein>
    <submittedName>
        <fullName evidence="1">Uncharacterized protein</fullName>
    </submittedName>
</protein>
<keyword evidence="2" id="KW-1185">Reference proteome</keyword>